<proteinExistence type="inferred from homology"/>
<comment type="cofactor">
    <cofactor evidence="1 9">
        <name>Mg(2+)</name>
        <dbReference type="ChEBI" id="CHEBI:18420"/>
    </cofactor>
</comment>
<comment type="function">
    <text evidence="9">CRISPR (clustered regularly interspaced short palindromic repeat), is an adaptive immune system that provides protection against mobile genetic elements (viruses, transposable elements and conjugative plasmids). CRISPR clusters contain sequences complementary to antecedent mobile elements and target invading nucleic acids. CRISPR clusters are transcribed and processed into CRISPR RNA (crRNA). Functions as a ssRNA-specific endoribonuclease. Involved in the integration of spacer DNA into the CRISPR cassette.</text>
</comment>
<comment type="similarity">
    <text evidence="2 9">Belongs to the CRISPR-associated endoribonuclease Cas2 protein family.</text>
</comment>
<evidence type="ECO:0000256" key="5">
    <source>
        <dbReference type="ARBA" id="ARBA00022759"/>
    </source>
</evidence>
<keyword evidence="8 9" id="KW-0051">Antiviral defense</keyword>
<sequence length="91" mass="10824">MLIVSYDISNDKLRTRFSKFLTKFGFRLQYSVYQIKNSDAVLRNVATEIETEFSKQFEQTDSVIIFRLSRQCKKYCYGYAINDNDELIIIE</sequence>
<dbReference type="InterPro" id="IPR019199">
    <property type="entry name" value="Virulence_VapD/CRISPR_Cas2"/>
</dbReference>
<dbReference type="GO" id="GO:0043571">
    <property type="term" value="P:maintenance of CRISPR repeat elements"/>
    <property type="evidence" value="ECO:0007669"/>
    <property type="project" value="UniProtKB-UniRule"/>
</dbReference>
<dbReference type="NCBIfam" id="TIGR01573">
    <property type="entry name" value="cas2"/>
    <property type="match status" value="1"/>
</dbReference>
<keyword evidence="11" id="KW-1185">Reference proteome</keyword>
<dbReference type="GO" id="GO:0016787">
    <property type="term" value="F:hydrolase activity"/>
    <property type="evidence" value="ECO:0007669"/>
    <property type="project" value="UniProtKB-KW"/>
</dbReference>
<dbReference type="Gene3D" id="3.30.70.240">
    <property type="match status" value="1"/>
</dbReference>
<dbReference type="STRING" id="1851148.SMSP2_02003"/>
<keyword evidence="5 9" id="KW-0255">Endonuclease</keyword>
<evidence type="ECO:0000313" key="10">
    <source>
        <dbReference type="EMBL" id="AQQ71626.1"/>
    </source>
</evidence>
<evidence type="ECO:0000256" key="6">
    <source>
        <dbReference type="ARBA" id="ARBA00022801"/>
    </source>
</evidence>
<evidence type="ECO:0000256" key="4">
    <source>
        <dbReference type="ARBA" id="ARBA00022723"/>
    </source>
</evidence>
<comment type="subunit">
    <text evidence="9">Homodimer, forms a heterotetramer with a Cas1 homodimer.</text>
</comment>
<dbReference type="AlphaFoldDB" id="A0A1Q2MFZ7"/>
<dbReference type="Pfam" id="PF09827">
    <property type="entry name" value="CRISPR_Cas2"/>
    <property type="match status" value="1"/>
</dbReference>
<dbReference type="OrthoDB" id="9798176at2"/>
<dbReference type="GO" id="GO:0004521">
    <property type="term" value="F:RNA endonuclease activity"/>
    <property type="evidence" value="ECO:0007669"/>
    <property type="project" value="InterPro"/>
</dbReference>
<dbReference type="SUPFAM" id="SSF143430">
    <property type="entry name" value="TTP0101/SSO1404-like"/>
    <property type="match status" value="1"/>
</dbReference>
<accession>A0A1Q2MFZ7</accession>
<keyword evidence="3 9" id="KW-0540">Nuclease</keyword>
<evidence type="ECO:0000256" key="8">
    <source>
        <dbReference type="ARBA" id="ARBA00023118"/>
    </source>
</evidence>
<evidence type="ECO:0000256" key="1">
    <source>
        <dbReference type="ARBA" id="ARBA00001946"/>
    </source>
</evidence>
<dbReference type="HAMAP" id="MF_01471">
    <property type="entry name" value="Cas2"/>
    <property type="match status" value="1"/>
</dbReference>
<evidence type="ECO:0000256" key="2">
    <source>
        <dbReference type="ARBA" id="ARBA00009959"/>
    </source>
</evidence>
<evidence type="ECO:0000313" key="11">
    <source>
        <dbReference type="Proteomes" id="UP000188181"/>
    </source>
</evidence>
<protein>
    <recommendedName>
        <fullName evidence="9">CRISPR-associated endoribonuclease Cas2</fullName>
        <ecNumber evidence="9">3.1.-.-</ecNumber>
    </recommendedName>
</protein>
<name>A0A1Q2MFZ7_9BACT</name>
<dbReference type="RefSeq" id="WP_146683789.1">
    <property type="nucleotide sequence ID" value="NZ_CP019646.1"/>
</dbReference>
<evidence type="ECO:0000256" key="7">
    <source>
        <dbReference type="ARBA" id="ARBA00022842"/>
    </source>
</evidence>
<dbReference type="KEGG" id="pbas:SMSP2_02003"/>
<reference evidence="11" key="1">
    <citation type="submission" date="2017-02" db="EMBL/GenBank/DDBJ databases">
        <title>Comparative genomics and description of representatives of a novel lineage of planctomycetes thriving in anoxic sediments.</title>
        <authorList>
            <person name="Spring S."/>
            <person name="Bunk B."/>
            <person name="Sproer C."/>
        </authorList>
    </citation>
    <scope>NUCLEOTIDE SEQUENCE [LARGE SCALE GENOMIC DNA]</scope>
    <source>
        <strain evidence="11">SM-Chi-D1</strain>
    </source>
</reference>
<evidence type="ECO:0000256" key="9">
    <source>
        <dbReference type="HAMAP-Rule" id="MF_01471"/>
    </source>
</evidence>
<dbReference type="CDD" id="cd09725">
    <property type="entry name" value="Cas2_I_II_III"/>
    <property type="match status" value="1"/>
</dbReference>
<organism evidence="10 11">
    <name type="scientific">Limihaloglobus sulfuriphilus</name>
    <dbReference type="NCBI Taxonomy" id="1851148"/>
    <lineage>
        <taxon>Bacteria</taxon>
        <taxon>Pseudomonadati</taxon>
        <taxon>Planctomycetota</taxon>
        <taxon>Phycisphaerae</taxon>
        <taxon>Sedimentisphaerales</taxon>
        <taxon>Sedimentisphaeraceae</taxon>
        <taxon>Limihaloglobus</taxon>
    </lineage>
</organism>
<dbReference type="GO" id="GO:0046872">
    <property type="term" value="F:metal ion binding"/>
    <property type="evidence" value="ECO:0007669"/>
    <property type="project" value="UniProtKB-UniRule"/>
</dbReference>
<dbReference type="GO" id="GO:0051607">
    <property type="term" value="P:defense response to virus"/>
    <property type="evidence" value="ECO:0007669"/>
    <property type="project" value="UniProtKB-UniRule"/>
</dbReference>
<dbReference type="InterPro" id="IPR021127">
    <property type="entry name" value="CRISPR_associated_Cas2"/>
</dbReference>
<dbReference type="EC" id="3.1.-.-" evidence="9"/>
<evidence type="ECO:0000256" key="3">
    <source>
        <dbReference type="ARBA" id="ARBA00022722"/>
    </source>
</evidence>
<dbReference type="PANTHER" id="PTHR34405">
    <property type="entry name" value="CRISPR-ASSOCIATED ENDORIBONUCLEASE CAS2"/>
    <property type="match status" value="1"/>
</dbReference>
<dbReference type="PANTHER" id="PTHR34405:SF3">
    <property type="entry name" value="CRISPR-ASSOCIATED ENDORIBONUCLEASE CAS2 3"/>
    <property type="match status" value="1"/>
</dbReference>
<keyword evidence="4 9" id="KW-0479">Metal-binding</keyword>
<gene>
    <name evidence="9" type="primary">cas2</name>
    <name evidence="10" type="ORF">SMSP2_02003</name>
</gene>
<dbReference type="Proteomes" id="UP000188181">
    <property type="component" value="Chromosome"/>
</dbReference>
<feature type="binding site" evidence="9">
    <location>
        <position position="7"/>
    </location>
    <ligand>
        <name>Mg(2+)</name>
        <dbReference type="ChEBI" id="CHEBI:18420"/>
        <note>catalytic</note>
    </ligand>
</feature>
<keyword evidence="7 9" id="KW-0460">Magnesium</keyword>
<dbReference type="EMBL" id="CP019646">
    <property type="protein sequence ID" value="AQQ71626.1"/>
    <property type="molecule type" value="Genomic_DNA"/>
</dbReference>
<keyword evidence="6 9" id="KW-0378">Hydrolase</keyword>